<keyword evidence="2" id="KW-0732">Signal</keyword>
<name>A0ABQ7GE74_DUNSA</name>
<keyword evidence="4" id="KW-1185">Reference proteome</keyword>
<feature type="region of interest" description="Disordered" evidence="1">
    <location>
        <begin position="80"/>
        <end position="100"/>
    </location>
</feature>
<feature type="compositionally biased region" description="Low complexity" evidence="1">
    <location>
        <begin position="166"/>
        <end position="183"/>
    </location>
</feature>
<feature type="region of interest" description="Disordered" evidence="1">
    <location>
        <begin position="160"/>
        <end position="195"/>
    </location>
</feature>
<evidence type="ECO:0000256" key="1">
    <source>
        <dbReference type="SAM" id="MobiDB-lite"/>
    </source>
</evidence>
<feature type="region of interest" description="Disordered" evidence="1">
    <location>
        <begin position="272"/>
        <end position="342"/>
    </location>
</feature>
<protein>
    <submittedName>
        <fullName evidence="3">Uncharacterized protein</fullName>
    </submittedName>
</protein>
<gene>
    <name evidence="3" type="ORF">DUNSADRAFT_11022</name>
</gene>
<evidence type="ECO:0000313" key="3">
    <source>
        <dbReference type="EMBL" id="KAF5832910.1"/>
    </source>
</evidence>
<accession>A0ABQ7GE74</accession>
<organism evidence="3 4">
    <name type="scientific">Dunaliella salina</name>
    <name type="common">Green alga</name>
    <name type="synonym">Protococcus salinus</name>
    <dbReference type="NCBI Taxonomy" id="3046"/>
    <lineage>
        <taxon>Eukaryota</taxon>
        <taxon>Viridiplantae</taxon>
        <taxon>Chlorophyta</taxon>
        <taxon>core chlorophytes</taxon>
        <taxon>Chlorophyceae</taxon>
        <taxon>CS clade</taxon>
        <taxon>Chlamydomonadales</taxon>
        <taxon>Dunaliellaceae</taxon>
        <taxon>Dunaliella</taxon>
    </lineage>
</organism>
<feature type="compositionally biased region" description="Low complexity" evidence="1">
    <location>
        <begin position="412"/>
        <end position="434"/>
    </location>
</feature>
<feature type="signal peptide" evidence="2">
    <location>
        <begin position="1"/>
        <end position="26"/>
    </location>
</feature>
<reference evidence="3" key="1">
    <citation type="submission" date="2017-08" db="EMBL/GenBank/DDBJ databases">
        <authorList>
            <person name="Polle J.E."/>
            <person name="Barry K."/>
            <person name="Cushman J."/>
            <person name="Schmutz J."/>
            <person name="Tran D."/>
            <person name="Hathwaick L.T."/>
            <person name="Yim W.C."/>
            <person name="Jenkins J."/>
            <person name="Mckie-Krisberg Z.M."/>
            <person name="Prochnik S."/>
            <person name="Lindquist E."/>
            <person name="Dockter R.B."/>
            <person name="Adam C."/>
            <person name="Molina H."/>
            <person name="Bunkerborg J."/>
            <person name="Jin E."/>
            <person name="Buchheim M."/>
            <person name="Magnuson J."/>
        </authorList>
    </citation>
    <scope>NUCLEOTIDE SEQUENCE</scope>
    <source>
        <strain evidence="3">CCAP 19/18</strain>
    </source>
</reference>
<evidence type="ECO:0000313" key="4">
    <source>
        <dbReference type="Proteomes" id="UP000815325"/>
    </source>
</evidence>
<evidence type="ECO:0000256" key="2">
    <source>
        <dbReference type="SAM" id="SignalP"/>
    </source>
</evidence>
<feature type="region of interest" description="Disordered" evidence="1">
    <location>
        <begin position="412"/>
        <end position="456"/>
    </location>
</feature>
<feature type="compositionally biased region" description="Polar residues" evidence="1">
    <location>
        <begin position="184"/>
        <end position="195"/>
    </location>
</feature>
<comment type="caution">
    <text evidence="3">The sequence shown here is derived from an EMBL/GenBank/DDBJ whole genome shotgun (WGS) entry which is preliminary data.</text>
</comment>
<feature type="chain" id="PRO_5046969274" evidence="2">
    <location>
        <begin position="27"/>
        <end position="456"/>
    </location>
</feature>
<sequence length="456" mass="46338">MGAAFAAGAGLSPCGSFLCFSWPVSADLPASVWRDAVAEGRASQIQAQQQAATWGKINGWLSEVAARQQAQAKVGRYPGVQASPAADTGPHLHPPPSPSLSTAAGVAVACSRSTGAAGMHVPNLAAHPVGLPSCAAALSTPAAAATPAIAPSTSVGWAPLQPPSAQPLQLSRPLSSPLALKSSTSTGTTPLPNAATGSAVRSTLLPFDLPPLGATASGIAARPFAFLDPPPSSKAGMQAVAGILNASSPLNSSHFNSGSAICDRAAHVHHCNGDGADDHHQQQQRQQQQQQPELHDPRASNSSVVMDGSNGSGCHGVSLPKPYQNSAHVPPVHNGGSNNSDKENVLRVYQTTLSAHGCESGKDRWASHRRIAWGSTELQSTAVAGLQGQDHDCARATHTHHGSTGVAAAAALAPPRTPSSSLSASAQRLQSLLAKGRHSRQAAGGVEGGNPCRRSD</sequence>
<dbReference type="Proteomes" id="UP000815325">
    <property type="component" value="Unassembled WGS sequence"/>
</dbReference>
<dbReference type="EMBL" id="MU069841">
    <property type="protein sequence ID" value="KAF5832910.1"/>
    <property type="molecule type" value="Genomic_DNA"/>
</dbReference>
<proteinExistence type="predicted"/>